<keyword evidence="3" id="KW-0378">Hydrolase</keyword>
<dbReference type="Proteomes" id="UP001500655">
    <property type="component" value="Unassembled WGS sequence"/>
</dbReference>
<dbReference type="EMBL" id="BAAALS010000001">
    <property type="protein sequence ID" value="GAA1735694.1"/>
    <property type="molecule type" value="Genomic_DNA"/>
</dbReference>
<dbReference type="RefSeq" id="WP_344075801.1">
    <property type="nucleotide sequence ID" value="NZ_BAAALS010000001.1"/>
</dbReference>
<evidence type="ECO:0000259" key="2">
    <source>
        <dbReference type="Pfam" id="PF00561"/>
    </source>
</evidence>
<dbReference type="PRINTS" id="PR00412">
    <property type="entry name" value="EPOXHYDRLASE"/>
</dbReference>
<feature type="transmembrane region" description="Helical" evidence="1">
    <location>
        <begin position="16"/>
        <end position="36"/>
    </location>
</feature>
<keyword evidence="1" id="KW-1133">Transmembrane helix</keyword>
<evidence type="ECO:0000256" key="1">
    <source>
        <dbReference type="SAM" id="Phobius"/>
    </source>
</evidence>
<dbReference type="SUPFAM" id="SSF53474">
    <property type="entry name" value="alpha/beta-Hydrolases"/>
    <property type="match status" value="1"/>
</dbReference>
<evidence type="ECO:0000313" key="4">
    <source>
        <dbReference type="Proteomes" id="UP001500655"/>
    </source>
</evidence>
<dbReference type="Gene3D" id="3.40.50.1820">
    <property type="entry name" value="alpha/beta hydrolase"/>
    <property type="match status" value="1"/>
</dbReference>
<reference evidence="4" key="1">
    <citation type="journal article" date="2019" name="Int. J. Syst. Evol. Microbiol.">
        <title>The Global Catalogue of Microorganisms (GCM) 10K type strain sequencing project: providing services to taxonomists for standard genome sequencing and annotation.</title>
        <authorList>
            <consortium name="The Broad Institute Genomics Platform"/>
            <consortium name="The Broad Institute Genome Sequencing Center for Infectious Disease"/>
            <person name="Wu L."/>
            <person name="Ma J."/>
        </authorList>
    </citation>
    <scope>NUCLEOTIDE SEQUENCE [LARGE SCALE GENOMIC DNA]</scope>
    <source>
        <strain evidence="4">JCM 13249</strain>
    </source>
</reference>
<keyword evidence="4" id="KW-1185">Reference proteome</keyword>
<dbReference type="Pfam" id="PF00561">
    <property type="entry name" value="Abhydrolase_1"/>
    <property type="match status" value="1"/>
</dbReference>
<proteinExistence type="predicted"/>
<sequence length="368" mass="39150">MIAESTSGGRLNRRKIGLVSTIVGVAAAGVAVGVAAERLLLGRSRRSTDSDPYKDEPFGALGADETRTVTTTNGLDLHVEIDGDPDAPLTVVLVHGFCLDIGTFHFQRKLLRTIPGVRIVAYDQPGHGRSGRLTAGEYSIQQLGRDLRTVIDETAPTGPVVLVGHSMGGMVIMALAEQYPELFGVGERVAGVALIATSAGELSGVTFGLPKVLAKVRTPLLPVITNAGRLTAGVWDRARQAHTDLAWMLTKRYGFGSTKTSPALVSYVEHMNAATPTDVVARYVRTIDAHNRFPALTSFEDSPTLVVVGDEDLLTPVEHAEAICRVLPLAELVIVPNAGHVVMLEHHEAVDAVLGPFVRNLVPGGTRT</sequence>
<feature type="domain" description="AB hydrolase-1" evidence="2">
    <location>
        <begin position="90"/>
        <end position="346"/>
    </location>
</feature>
<dbReference type="InterPro" id="IPR000073">
    <property type="entry name" value="AB_hydrolase_1"/>
</dbReference>
<name>A0ABP4VUY0_9ACTN</name>
<accession>A0ABP4VUY0</accession>
<gene>
    <name evidence="3" type="ORF">GCM10009681_02660</name>
</gene>
<evidence type="ECO:0000313" key="3">
    <source>
        <dbReference type="EMBL" id="GAA1735694.1"/>
    </source>
</evidence>
<dbReference type="PRINTS" id="PR00111">
    <property type="entry name" value="ABHYDROLASE"/>
</dbReference>
<dbReference type="PANTHER" id="PTHR43689">
    <property type="entry name" value="HYDROLASE"/>
    <property type="match status" value="1"/>
</dbReference>
<protein>
    <submittedName>
        <fullName evidence="3">Alpha/beta hydrolase</fullName>
    </submittedName>
</protein>
<keyword evidence="1" id="KW-0812">Transmembrane</keyword>
<organism evidence="3 4">
    <name type="scientific">Luedemannella helvata</name>
    <dbReference type="NCBI Taxonomy" id="349315"/>
    <lineage>
        <taxon>Bacteria</taxon>
        <taxon>Bacillati</taxon>
        <taxon>Actinomycetota</taxon>
        <taxon>Actinomycetes</taxon>
        <taxon>Micromonosporales</taxon>
        <taxon>Micromonosporaceae</taxon>
        <taxon>Luedemannella</taxon>
    </lineage>
</organism>
<keyword evidence="1" id="KW-0472">Membrane</keyword>
<comment type="caution">
    <text evidence="3">The sequence shown here is derived from an EMBL/GenBank/DDBJ whole genome shotgun (WGS) entry which is preliminary data.</text>
</comment>
<dbReference type="PANTHER" id="PTHR43689:SF8">
    <property type="entry name" value="ALPHA_BETA-HYDROLASES SUPERFAMILY PROTEIN"/>
    <property type="match status" value="1"/>
</dbReference>
<dbReference type="InterPro" id="IPR000639">
    <property type="entry name" value="Epox_hydrolase-like"/>
</dbReference>
<dbReference type="GO" id="GO:0016787">
    <property type="term" value="F:hydrolase activity"/>
    <property type="evidence" value="ECO:0007669"/>
    <property type="project" value="UniProtKB-KW"/>
</dbReference>
<dbReference type="InterPro" id="IPR029058">
    <property type="entry name" value="AB_hydrolase_fold"/>
</dbReference>